<comment type="caution">
    <text evidence="1">The sequence shown here is derived from an EMBL/GenBank/DDBJ whole genome shotgun (WGS) entry which is preliminary data.</text>
</comment>
<name>A0A7Z1MG70_9VIBR</name>
<gene>
    <name evidence="1" type="ORF">BCS90_24600</name>
</gene>
<evidence type="ECO:0000313" key="1">
    <source>
        <dbReference type="EMBL" id="PMP25753.1"/>
    </source>
</evidence>
<dbReference type="AlphaFoldDB" id="A0A7Z1MG70"/>
<proteinExistence type="predicted"/>
<organism evidence="1">
    <name type="scientific">Vibrio cyclitrophicus</name>
    <dbReference type="NCBI Taxonomy" id="47951"/>
    <lineage>
        <taxon>Bacteria</taxon>
        <taxon>Pseudomonadati</taxon>
        <taxon>Pseudomonadota</taxon>
        <taxon>Gammaproteobacteria</taxon>
        <taxon>Vibrionales</taxon>
        <taxon>Vibrionaceae</taxon>
        <taxon>Vibrio</taxon>
    </lineage>
</organism>
<sequence length="68" mass="7964">MSVYKEKSLDKLSNQELNDYQNLVNRTIGQLSLELKSSSPSRARDAQTRLIHWEERLSNLVSFLNNRK</sequence>
<accession>A0A7Z1MG70</accession>
<reference evidence="1" key="1">
    <citation type="submission" date="2016-07" db="EMBL/GenBank/DDBJ databases">
        <authorList>
            <person name="Kauffman K."/>
            <person name="Arevalo P."/>
            <person name="Polz M.F."/>
        </authorList>
    </citation>
    <scope>NUCLEOTIDE SEQUENCE</scope>
    <source>
        <strain evidence="1">10N.222.46.E12</strain>
    </source>
</reference>
<reference evidence="1" key="2">
    <citation type="journal article" date="2018" name="Nature">
        <title>A major lineage of non-tailed dsDNA viruses as unrecognized killers of marine bacteria.</title>
        <authorList>
            <person name="Kauffman K.M."/>
            <person name="Hussain F.A."/>
            <person name="Yang J."/>
            <person name="Arevalo P."/>
            <person name="Brown J.M."/>
            <person name="Chang W.K."/>
            <person name="VanInsberghe D."/>
            <person name="Elsherbini J."/>
            <person name="Sharma R.S."/>
            <person name="Cutler M.B."/>
            <person name="Kelly L."/>
            <person name="Polz M.F."/>
        </authorList>
    </citation>
    <scope>NUCLEOTIDE SEQUENCE</scope>
    <source>
        <strain evidence="1">10N.222.46.E12</strain>
    </source>
</reference>
<protein>
    <submittedName>
        <fullName evidence="1">Uncharacterized protein</fullName>
    </submittedName>
</protein>
<dbReference type="EMBL" id="MDBS01000054">
    <property type="protein sequence ID" value="PMP25753.1"/>
    <property type="molecule type" value="Genomic_DNA"/>
</dbReference>